<dbReference type="InterPro" id="IPR027417">
    <property type="entry name" value="P-loop_NTPase"/>
</dbReference>
<evidence type="ECO:0000313" key="3">
    <source>
        <dbReference type="EMBL" id="WIM05727.1"/>
    </source>
</evidence>
<evidence type="ECO:0000259" key="1">
    <source>
        <dbReference type="Pfam" id="PF12476"/>
    </source>
</evidence>
<feature type="domain" description="DUF3696" evidence="1">
    <location>
        <begin position="325"/>
        <end position="372"/>
    </location>
</feature>
<dbReference type="GO" id="GO:0005524">
    <property type="term" value="F:ATP binding"/>
    <property type="evidence" value="ECO:0007669"/>
    <property type="project" value="InterPro"/>
</dbReference>
<dbReference type="GO" id="GO:0016887">
    <property type="term" value="F:ATP hydrolysis activity"/>
    <property type="evidence" value="ECO:0007669"/>
    <property type="project" value="InterPro"/>
</dbReference>
<dbReference type="InterPro" id="IPR014592">
    <property type="entry name" value="P-loop_UCP034888"/>
</dbReference>
<name>A0AA49IVF9_9PROT</name>
<dbReference type="InterPro" id="IPR051396">
    <property type="entry name" value="Bact_Antivir_Def_Nuclease"/>
</dbReference>
<dbReference type="Gene3D" id="3.40.50.300">
    <property type="entry name" value="P-loop containing nucleotide triphosphate hydrolases"/>
    <property type="match status" value="2"/>
</dbReference>
<gene>
    <name evidence="3" type="ORF">OHM77_00115</name>
</gene>
<reference evidence="3" key="1">
    <citation type="journal article" date="2023" name="Nat. Microbiol.">
        <title>Enrichment and characterization of a nitric oxide-reducing microbial community in a continuous bioreactor.</title>
        <authorList>
            <person name="Garrido-Amador P."/>
            <person name="Stortenbeker N."/>
            <person name="Wessels H.J.C.T."/>
            <person name="Speth D.R."/>
            <person name="Garcia-Heredia I."/>
            <person name="Kartal B."/>
        </authorList>
    </citation>
    <scope>NUCLEOTIDE SEQUENCE</scope>
    <source>
        <strain evidence="3">MAG1</strain>
    </source>
</reference>
<dbReference type="InterPro" id="IPR022532">
    <property type="entry name" value="DUF3696"/>
</dbReference>
<dbReference type="PANTHER" id="PTHR43581">
    <property type="entry name" value="ATP/GTP PHOSPHATASE"/>
    <property type="match status" value="1"/>
</dbReference>
<dbReference type="AlphaFoldDB" id="A0AA49IVF9"/>
<dbReference type="KEGG" id="npv:OHM77_00115"/>
<sequence>MITQIDLRYFKCFELLKLPLADLTLLSGSNASGKSSILQALVLLHQTMREHEWSTRLVLNGDALKLGTVADVVDKVHGRRKVEIALTADGKHFRWFFSGERSEMSFAVDRVEVGSVVNDAPSKLQYLLPHADDEAVSTLARSLRSLSYITAERIGPREFYPLEDRQIATVVGPAGEHAVSLLHLGRDEKVLEGLVLDGVPITRLRQVEARMKVFFPGCGLAVEQVPRVNAVTLGLRTSDDTDFHRPIHVGFGLTQVLPIVVAALSASKGDLLLIENPEVHLHPAGQALMGQFLADVARAGVQVIVETHSDHILNGVRRAVRSQRLEPEQVAIHFFRPRIADEAQAISPQLDKSGNIDVWPEGFFDQFDKDMNHFAGWGE</sequence>
<feature type="domain" description="ATPase AAA-type core" evidence="2">
    <location>
        <begin position="23"/>
        <end position="314"/>
    </location>
</feature>
<organism evidence="3">
    <name type="scientific">Candidatus Nitricoxidivorans perseverans</name>
    <dbReference type="NCBI Taxonomy" id="2975601"/>
    <lineage>
        <taxon>Bacteria</taxon>
        <taxon>Pseudomonadati</taxon>
        <taxon>Pseudomonadota</taxon>
        <taxon>Betaproteobacteria</taxon>
        <taxon>Nitrosomonadales</taxon>
        <taxon>Sterolibacteriaceae</taxon>
        <taxon>Candidatus Nitricoxidivorans</taxon>
    </lineage>
</organism>
<dbReference type="Pfam" id="PF13304">
    <property type="entry name" value="AAA_21"/>
    <property type="match status" value="1"/>
</dbReference>
<evidence type="ECO:0000259" key="2">
    <source>
        <dbReference type="Pfam" id="PF13304"/>
    </source>
</evidence>
<dbReference type="SUPFAM" id="SSF52540">
    <property type="entry name" value="P-loop containing nucleoside triphosphate hydrolases"/>
    <property type="match status" value="1"/>
</dbReference>
<dbReference type="PIRSF" id="PIRSF034888">
    <property type="entry name" value="P-loop_UCP034888"/>
    <property type="match status" value="1"/>
</dbReference>
<dbReference type="PANTHER" id="PTHR43581:SF2">
    <property type="entry name" value="EXCINUCLEASE ATPASE SUBUNIT"/>
    <property type="match status" value="1"/>
</dbReference>
<accession>A0AA49IVF9</accession>
<dbReference type="Pfam" id="PF12476">
    <property type="entry name" value="DUF3696"/>
    <property type="match status" value="1"/>
</dbReference>
<dbReference type="EMBL" id="CP107246">
    <property type="protein sequence ID" value="WIM05727.1"/>
    <property type="molecule type" value="Genomic_DNA"/>
</dbReference>
<dbReference type="InterPro" id="IPR003959">
    <property type="entry name" value="ATPase_AAA_core"/>
</dbReference>
<dbReference type="Proteomes" id="UP001234916">
    <property type="component" value="Chromosome"/>
</dbReference>
<proteinExistence type="predicted"/>
<protein>
    <submittedName>
        <fullName evidence="3">DUF3696 domain-containing protein</fullName>
    </submittedName>
</protein>